<evidence type="ECO:0000256" key="5">
    <source>
        <dbReference type="ARBA" id="ARBA00022857"/>
    </source>
</evidence>
<evidence type="ECO:0000256" key="4">
    <source>
        <dbReference type="ARBA" id="ARBA00022643"/>
    </source>
</evidence>
<dbReference type="Gene3D" id="3.40.109.10">
    <property type="entry name" value="NADH Oxidase"/>
    <property type="match status" value="1"/>
</dbReference>
<keyword evidence="4" id="KW-0288">FMN</keyword>
<keyword evidence="6" id="KW-0560">Oxidoreductase</keyword>
<dbReference type="InterPro" id="IPR029479">
    <property type="entry name" value="Nitroreductase"/>
</dbReference>
<evidence type="ECO:0000256" key="3">
    <source>
        <dbReference type="ARBA" id="ARBA00022630"/>
    </source>
</evidence>
<comment type="similarity">
    <text evidence="2">Belongs to the nitroreductase family.</text>
</comment>
<proteinExistence type="inferred from homology"/>
<keyword evidence="9" id="KW-1185">Reference proteome</keyword>
<dbReference type="CDD" id="cd02149">
    <property type="entry name" value="NfsB-like"/>
    <property type="match status" value="1"/>
</dbReference>
<dbReference type="PANTHER" id="PTHR43673">
    <property type="entry name" value="NAD(P)H NITROREDUCTASE YDGI-RELATED"/>
    <property type="match status" value="1"/>
</dbReference>
<dbReference type="Proteomes" id="UP001597438">
    <property type="component" value="Unassembled WGS sequence"/>
</dbReference>
<evidence type="ECO:0000259" key="7">
    <source>
        <dbReference type="Pfam" id="PF00881"/>
    </source>
</evidence>
<dbReference type="RefSeq" id="WP_251740622.1">
    <property type="nucleotide sequence ID" value="NZ_JBHUOJ010000033.1"/>
</dbReference>
<keyword evidence="5" id="KW-0521">NADP</keyword>
<comment type="caution">
    <text evidence="8">The sequence shown here is derived from an EMBL/GenBank/DDBJ whole genome shotgun (WGS) entry which is preliminary data.</text>
</comment>
<comment type="cofactor">
    <cofactor evidence="1">
        <name>FMN</name>
        <dbReference type="ChEBI" id="CHEBI:58210"/>
    </cofactor>
</comment>
<dbReference type="SUPFAM" id="SSF55469">
    <property type="entry name" value="FMN-dependent nitroreductase-like"/>
    <property type="match status" value="1"/>
</dbReference>
<protein>
    <submittedName>
        <fullName evidence="8">NAD(P)H-dependent oxidoreductase</fullName>
    </submittedName>
</protein>
<feature type="domain" description="Nitroreductase" evidence="7">
    <location>
        <begin position="16"/>
        <end position="193"/>
    </location>
</feature>
<gene>
    <name evidence="8" type="ORF">ACFSYS_15460</name>
</gene>
<evidence type="ECO:0000256" key="6">
    <source>
        <dbReference type="ARBA" id="ARBA00023002"/>
    </source>
</evidence>
<reference evidence="9" key="1">
    <citation type="journal article" date="2019" name="Int. J. Syst. Evol. Microbiol.">
        <title>The Global Catalogue of Microorganisms (GCM) 10K type strain sequencing project: providing services to taxonomists for standard genome sequencing and annotation.</title>
        <authorList>
            <consortium name="The Broad Institute Genomics Platform"/>
            <consortium name="The Broad Institute Genome Sequencing Center for Infectious Disease"/>
            <person name="Wu L."/>
            <person name="Ma J."/>
        </authorList>
    </citation>
    <scope>NUCLEOTIDE SEQUENCE [LARGE SCALE GENOMIC DNA]</scope>
    <source>
        <strain evidence="9">KCTC 52925</strain>
    </source>
</reference>
<organism evidence="8 9">
    <name type="scientific">Christiangramia antarctica</name>
    <dbReference type="NCBI Taxonomy" id="2058158"/>
    <lineage>
        <taxon>Bacteria</taxon>
        <taxon>Pseudomonadati</taxon>
        <taxon>Bacteroidota</taxon>
        <taxon>Flavobacteriia</taxon>
        <taxon>Flavobacteriales</taxon>
        <taxon>Flavobacteriaceae</taxon>
        <taxon>Christiangramia</taxon>
    </lineage>
</organism>
<sequence>MNSEVKKQNAYLENLNWRYATKQFDPSKKVSKENLELLMESVRLSASSYGLQPYEIVVVEDLETRKKLKDAAYGQPQLIDSNYVFVFSNFRKIEEKHVEDYMQNISDTRNVSREDLKGMEDTIKNTINSLSQEQQQIWGAKQAYLALGNFLSAAANSRIDACPMEGFENEKFDEILHLKDKNLKSAVIACIGYRSEEDSLQYQEKVRKSKSEIFHII</sequence>
<evidence type="ECO:0000313" key="9">
    <source>
        <dbReference type="Proteomes" id="UP001597438"/>
    </source>
</evidence>
<name>A0ABW5XBC3_9FLAO</name>
<keyword evidence="3" id="KW-0285">Flavoprotein</keyword>
<evidence type="ECO:0000256" key="2">
    <source>
        <dbReference type="ARBA" id="ARBA00007118"/>
    </source>
</evidence>
<dbReference type="EMBL" id="JBHUOJ010000033">
    <property type="protein sequence ID" value="MFD2834688.1"/>
    <property type="molecule type" value="Genomic_DNA"/>
</dbReference>
<dbReference type="InterPro" id="IPR000415">
    <property type="entry name" value="Nitroreductase-like"/>
</dbReference>
<evidence type="ECO:0000256" key="1">
    <source>
        <dbReference type="ARBA" id="ARBA00001917"/>
    </source>
</evidence>
<dbReference type="PANTHER" id="PTHR43673:SF2">
    <property type="entry name" value="NITROREDUCTASE"/>
    <property type="match status" value="1"/>
</dbReference>
<evidence type="ECO:0000313" key="8">
    <source>
        <dbReference type="EMBL" id="MFD2834688.1"/>
    </source>
</evidence>
<dbReference type="InterPro" id="IPR033878">
    <property type="entry name" value="NfsB-like"/>
</dbReference>
<accession>A0ABW5XBC3</accession>
<dbReference type="Pfam" id="PF00881">
    <property type="entry name" value="Nitroreductase"/>
    <property type="match status" value="1"/>
</dbReference>